<name>A0ACC2VAW2_9TREE</name>
<dbReference type="EMBL" id="JASBWS010000115">
    <property type="protein sequence ID" value="KAJ9096216.1"/>
    <property type="molecule type" value="Genomic_DNA"/>
</dbReference>
<dbReference type="Proteomes" id="UP001230649">
    <property type="component" value="Unassembled WGS sequence"/>
</dbReference>
<comment type="caution">
    <text evidence="1">The sequence shown here is derived from an EMBL/GenBank/DDBJ whole genome shotgun (WGS) entry which is preliminary data.</text>
</comment>
<accession>A0ACC2VAW2</accession>
<evidence type="ECO:0000313" key="1">
    <source>
        <dbReference type="EMBL" id="KAJ9096216.1"/>
    </source>
</evidence>
<keyword evidence="2" id="KW-1185">Reference proteome</keyword>
<sequence>MSSSTPTIDPETGLDTTEFNLMLAGKPYLASDPYRCRIANAVTKKLYEFNDERDMGKRCEFLQTFFKNGSDVEAPRRLISLPFFCEYGFNITMGDGIYIGPNCTILDVCPVFIGSRTMLGPNVGIYTPQHPLSPEERNGLKGREWAVPISIGEDCWIGGSVTILPGVTIGKGSTIGAGSVVTKDVPERSVAVGNPARVIKTIPLPGEATEGRGEEA</sequence>
<reference evidence="1" key="1">
    <citation type="submission" date="2023-04" db="EMBL/GenBank/DDBJ databases">
        <title>Draft Genome sequencing of Naganishia species isolated from polar environments using Oxford Nanopore Technology.</title>
        <authorList>
            <person name="Leo P."/>
            <person name="Venkateswaran K."/>
        </authorList>
    </citation>
    <scope>NUCLEOTIDE SEQUENCE</scope>
    <source>
        <strain evidence="1">MNA-CCFEE 5262</strain>
    </source>
</reference>
<protein>
    <submittedName>
        <fullName evidence="1">Uncharacterized protein</fullName>
    </submittedName>
</protein>
<organism evidence="1 2">
    <name type="scientific">Naganishia adeliensis</name>
    <dbReference type="NCBI Taxonomy" id="92952"/>
    <lineage>
        <taxon>Eukaryota</taxon>
        <taxon>Fungi</taxon>
        <taxon>Dikarya</taxon>
        <taxon>Basidiomycota</taxon>
        <taxon>Agaricomycotina</taxon>
        <taxon>Tremellomycetes</taxon>
        <taxon>Filobasidiales</taxon>
        <taxon>Filobasidiaceae</taxon>
        <taxon>Naganishia</taxon>
    </lineage>
</organism>
<proteinExistence type="predicted"/>
<gene>
    <name evidence="1" type="ORF">QFC20_006460</name>
</gene>
<evidence type="ECO:0000313" key="2">
    <source>
        <dbReference type="Proteomes" id="UP001230649"/>
    </source>
</evidence>